<dbReference type="Gene3D" id="2.40.30.170">
    <property type="match status" value="1"/>
</dbReference>
<dbReference type="Gene3D" id="1.10.287.470">
    <property type="entry name" value="Helix hairpin bin"/>
    <property type="match status" value="1"/>
</dbReference>
<evidence type="ECO:0000313" key="2">
    <source>
        <dbReference type="Proteomes" id="UP000192796"/>
    </source>
</evidence>
<accession>A0A1V9FZI6</accession>
<organism evidence="1 2">
    <name type="scientific">Niastella vici</name>
    <dbReference type="NCBI Taxonomy" id="1703345"/>
    <lineage>
        <taxon>Bacteria</taxon>
        <taxon>Pseudomonadati</taxon>
        <taxon>Bacteroidota</taxon>
        <taxon>Chitinophagia</taxon>
        <taxon>Chitinophagales</taxon>
        <taxon>Chitinophagaceae</taxon>
        <taxon>Niastella</taxon>
    </lineage>
</organism>
<dbReference type="Gene3D" id="2.40.420.20">
    <property type="match status" value="1"/>
</dbReference>
<name>A0A1V9FZI6_9BACT</name>
<keyword evidence="2" id="KW-1185">Reference proteome</keyword>
<gene>
    <name evidence="1" type="ORF">A3860_22750</name>
</gene>
<sequence>MSFLGCNNPSVIFPERKDIIETVYASGKIISENEYKLASLSNGTIIKKLVKDGDTVQKGQLLYIVSNEAAQDRFDAALKNYHTVSKNLSGQSPLLNDLKLSLQNAAVKCTNDSLTYFRYKTLWAQQIGTQSNLDNVYANYQLSANQKMIAEQKYYAAINDLEVSHSNARSQLTAAGKDLQEYFIKSDRNGVVYQTYKEAGETVYTNEIVALVGAPGNQVIRLAVDQQDINKVKTGQQVLLQTDVTGNTTYEAVVSYIYPVMNEQDQTFRVDALFSKGGAPAFIHSSVEANIIIQKKNKALVLPRNALAGNDSVWVQVKKGSKKTPIQTGITTLDHVEIVAGLDEKTPVLLTTQNNEP</sequence>
<dbReference type="GO" id="GO:0015562">
    <property type="term" value="F:efflux transmembrane transporter activity"/>
    <property type="evidence" value="ECO:0007669"/>
    <property type="project" value="TreeGrafter"/>
</dbReference>
<dbReference type="EMBL" id="LVYD01000044">
    <property type="protein sequence ID" value="OQP63763.1"/>
    <property type="molecule type" value="Genomic_DNA"/>
</dbReference>
<dbReference type="GO" id="GO:1990281">
    <property type="term" value="C:efflux pump complex"/>
    <property type="evidence" value="ECO:0007669"/>
    <property type="project" value="TreeGrafter"/>
</dbReference>
<dbReference type="SUPFAM" id="SSF111369">
    <property type="entry name" value="HlyD-like secretion proteins"/>
    <property type="match status" value="1"/>
</dbReference>
<reference evidence="1 2" key="1">
    <citation type="submission" date="2016-03" db="EMBL/GenBank/DDBJ databases">
        <title>Niastella vici sp. nov., isolated from farmland soil.</title>
        <authorList>
            <person name="Chen L."/>
            <person name="Wang D."/>
            <person name="Yang S."/>
            <person name="Wang G."/>
        </authorList>
    </citation>
    <scope>NUCLEOTIDE SEQUENCE [LARGE SCALE GENOMIC DNA]</scope>
    <source>
        <strain evidence="1 2">DJ57</strain>
    </source>
</reference>
<dbReference type="Gene3D" id="2.40.50.100">
    <property type="match status" value="1"/>
</dbReference>
<dbReference type="STRING" id="1703345.A3860_22750"/>
<proteinExistence type="predicted"/>
<protein>
    <submittedName>
        <fullName evidence="1">Uncharacterized protein</fullName>
    </submittedName>
</protein>
<dbReference type="PANTHER" id="PTHR30469:SF33">
    <property type="entry name" value="SLR1207 PROTEIN"/>
    <property type="match status" value="1"/>
</dbReference>
<dbReference type="PANTHER" id="PTHR30469">
    <property type="entry name" value="MULTIDRUG RESISTANCE PROTEIN MDTA"/>
    <property type="match status" value="1"/>
</dbReference>
<dbReference type="Proteomes" id="UP000192796">
    <property type="component" value="Unassembled WGS sequence"/>
</dbReference>
<comment type="caution">
    <text evidence="1">The sequence shown here is derived from an EMBL/GenBank/DDBJ whole genome shotgun (WGS) entry which is preliminary data.</text>
</comment>
<evidence type="ECO:0000313" key="1">
    <source>
        <dbReference type="EMBL" id="OQP63763.1"/>
    </source>
</evidence>
<dbReference type="AlphaFoldDB" id="A0A1V9FZI6"/>